<dbReference type="OrthoDB" id="5244088at2"/>
<dbReference type="Proteomes" id="UP000269019">
    <property type="component" value="Chromosome"/>
</dbReference>
<accession>A0A3G6J803</accession>
<dbReference type="InterPro" id="IPR043502">
    <property type="entry name" value="DNA/RNA_pol_sf"/>
</dbReference>
<feature type="domain" description="UmuC" evidence="2">
    <location>
        <begin position="43"/>
        <end position="170"/>
    </location>
</feature>
<evidence type="ECO:0000256" key="1">
    <source>
        <dbReference type="ARBA" id="ARBA00022763"/>
    </source>
</evidence>
<keyword evidence="4" id="KW-1185">Reference proteome</keyword>
<gene>
    <name evidence="3" type="ORF">CCHOA_09260</name>
</gene>
<protein>
    <submittedName>
        <fullName evidence="3">DNA polymerase IV</fullName>
    </submittedName>
</protein>
<evidence type="ECO:0000259" key="2">
    <source>
        <dbReference type="PROSITE" id="PS50173"/>
    </source>
</evidence>
<keyword evidence="1" id="KW-0227">DNA damage</keyword>
<dbReference type="KEGG" id="ccho:CCHOA_09260"/>
<dbReference type="InterPro" id="IPR001126">
    <property type="entry name" value="UmuC"/>
</dbReference>
<dbReference type="PROSITE" id="PS50173">
    <property type="entry name" value="UMUC"/>
    <property type="match status" value="1"/>
</dbReference>
<dbReference type="SUPFAM" id="SSF56672">
    <property type="entry name" value="DNA/RNA polymerases"/>
    <property type="match status" value="1"/>
</dbReference>
<sequence>MENSSLPDGNITLRASSKLALWFPDWPVQAVHLQQQHPATAVIAVSGQGRARHTIAACGASARQQGIARGMNIRAAQALCPDLVVCPWDESRDYAAFETVVAALEDVVASLEILRPGLVVVDIYRAARFWGGLDHATQRLLDAASLPGIDLRCGLATTMTTALLAARANRLLQPSDEQQFLAEQPITQLLAETALEVDPTTVGQLYDVGVRTCGDLTAIDAAAVTTRFGQPGMRCYTIAAGNDQRRVHPALPQADFTVTYDCPQPITRVDEAAFLARSLADRLHTQLSAAAMVCQRLQVTMECRTPSGEITIERLWRTREPLTETTTADRIRWQLDTWLTKRGVHPQAVVDAQPGKSDEQTGDDSGLWGITSIVLSPVEISAPDHGEGLFAQHTSNSSQAAAAVNRVQTLLGIEAVEGVYHAGGISPVERLQTLPWGEAPADKHTSQVSRRWAGKIPAPLPAARVDRTLSTNRVVLLDAAGREVFVTVEALLAGRPVHARYCDQEFTITGWAGPWPVDTLWWTAQPQRLARLQISGHEQEQPAALFAWLLVWQNNMWQIEASYC</sequence>
<evidence type="ECO:0000313" key="4">
    <source>
        <dbReference type="Proteomes" id="UP000269019"/>
    </source>
</evidence>
<organism evidence="3 4">
    <name type="scientific">Corynebacterium choanae</name>
    <dbReference type="NCBI Taxonomy" id="1862358"/>
    <lineage>
        <taxon>Bacteria</taxon>
        <taxon>Bacillati</taxon>
        <taxon>Actinomycetota</taxon>
        <taxon>Actinomycetes</taxon>
        <taxon>Mycobacteriales</taxon>
        <taxon>Corynebacteriaceae</taxon>
        <taxon>Corynebacterium</taxon>
    </lineage>
</organism>
<dbReference type="AlphaFoldDB" id="A0A3G6J803"/>
<dbReference type="CDD" id="cd03468">
    <property type="entry name" value="PolY_like"/>
    <property type="match status" value="1"/>
</dbReference>
<name>A0A3G6J803_9CORY</name>
<dbReference type="GO" id="GO:0006281">
    <property type="term" value="P:DNA repair"/>
    <property type="evidence" value="ECO:0007669"/>
    <property type="project" value="InterPro"/>
</dbReference>
<dbReference type="Pfam" id="PF00817">
    <property type="entry name" value="IMS"/>
    <property type="match status" value="1"/>
</dbReference>
<reference evidence="3 4" key="1">
    <citation type="submission" date="2018-11" db="EMBL/GenBank/DDBJ databases">
        <authorList>
            <person name="Kleinhagauer T."/>
            <person name="Glaeser S.P."/>
            <person name="Spergser J."/>
            <person name="Ruckert C."/>
            <person name="Kaempfer P."/>
            <person name="Busse H.-J."/>
        </authorList>
    </citation>
    <scope>NUCLEOTIDE SEQUENCE [LARGE SCALE GENOMIC DNA]</scope>
    <source>
        <strain evidence="3 4">200CH</strain>
    </source>
</reference>
<dbReference type="PANTHER" id="PTHR35369">
    <property type="entry name" value="BLR3025 PROTEIN-RELATED"/>
    <property type="match status" value="1"/>
</dbReference>
<dbReference type="PANTHER" id="PTHR35369:SF2">
    <property type="entry name" value="BLR3025 PROTEIN"/>
    <property type="match status" value="1"/>
</dbReference>
<evidence type="ECO:0000313" key="3">
    <source>
        <dbReference type="EMBL" id="AZA14235.1"/>
    </source>
</evidence>
<proteinExistence type="predicted"/>
<dbReference type="RefSeq" id="WP_123929333.1">
    <property type="nucleotide sequence ID" value="NZ_CP033896.1"/>
</dbReference>
<dbReference type="EMBL" id="CP033896">
    <property type="protein sequence ID" value="AZA14235.1"/>
    <property type="molecule type" value="Genomic_DNA"/>
</dbReference>
<dbReference type="Gene3D" id="1.10.150.20">
    <property type="entry name" value="5' to 3' exonuclease, C-terminal subdomain"/>
    <property type="match status" value="1"/>
</dbReference>
<dbReference type="InterPro" id="IPR050356">
    <property type="entry name" value="SulA_CellDiv_inhibitor"/>
</dbReference>
<dbReference type="Gene3D" id="3.40.1170.60">
    <property type="match status" value="1"/>
</dbReference>